<dbReference type="PANTHER" id="PTHR38834:SF3">
    <property type="entry name" value="SOLUTE-BINDING PROTEIN FAMILY 3_N-TERMINAL DOMAIN-CONTAINING PROTEIN"/>
    <property type="match status" value="1"/>
</dbReference>
<dbReference type="Gene3D" id="3.40.190.10">
    <property type="entry name" value="Periplasmic binding protein-like II"/>
    <property type="match status" value="2"/>
</dbReference>
<dbReference type="EMBL" id="BMDY01000019">
    <property type="protein sequence ID" value="GGB13960.1"/>
    <property type="molecule type" value="Genomic_DNA"/>
</dbReference>
<feature type="signal peptide" evidence="1">
    <location>
        <begin position="1"/>
        <end position="19"/>
    </location>
</feature>
<dbReference type="Proteomes" id="UP000651977">
    <property type="component" value="Unassembled WGS sequence"/>
</dbReference>
<comment type="caution">
    <text evidence="3">The sequence shown here is derived from an EMBL/GenBank/DDBJ whole genome shotgun (WGS) entry which is preliminary data.</text>
</comment>
<feature type="domain" description="Solute-binding protein family 3/N-terminal" evidence="2">
    <location>
        <begin position="26"/>
        <end position="240"/>
    </location>
</feature>
<evidence type="ECO:0000256" key="1">
    <source>
        <dbReference type="SAM" id="SignalP"/>
    </source>
</evidence>
<gene>
    <name evidence="3" type="ORF">GCM10007414_29180</name>
</gene>
<reference evidence="4" key="1">
    <citation type="journal article" date="2019" name="Int. J. Syst. Evol. Microbiol.">
        <title>The Global Catalogue of Microorganisms (GCM) 10K type strain sequencing project: providing services to taxonomists for standard genome sequencing and annotation.</title>
        <authorList>
            <consortium name="The Broad Institute Genomics Platform"/>
            <consortium name="The Broad Institute Genome Sequencing Center for Infectious Disease"/>
            <person name="Wu L."/>
            <person name="Ma J."/>
        </authorList>
    </citation>
    <scope>NUCLEOTIDE SEQUENCE [LARGE SCALE GENOMIC DNA]</scope>
    <source>
        <strain evidence="4">CGMCC 1.10131</strain>
    </source>
</reference>
<keyword evidence="4" id="KW-1185">Reference proteome</keyword>
<keyword evidence="1" id="KW-0732">Signal</keyword>
<feature type="chain" id="PRO_5047360838" description="Solute-binding protein family 3/N-terminal domain-containing protein" evidence="1">
    <location>
        <begin position="20"/>
        <end position="254"/>
    </location>
</feature>
<dbReference type="Pfam" id="PF00497">
    <property type="entry name" value="SBP_bac_3"/>
    <property type="match status" value="1"/>
</dbReference>
<evidence type="ECO:0000313" key="4">
    <source>
        <dbReference type="Proteomes" id="UP000651977"/>
    </source>
</evidence>
<protein>
    <recommendedName>
        <fullName evidence="2">Solute-binding protein family 3/N-terminal domain-containing protein</fullName>
    </recommendedName>
</protein>
<accession>A0ABQ1I3U5</accession>
<name>A0ABQ1I3U5_9ALTE</name>
<proteinExistence type="predicted"/>
<dbReference type="SUPFAM" id="SSF53850">
    <property type="entry name" value="Periplasmic binding protein-like II"/>
    <property type="match status" value="1"/>
</dbReference>
<organism evidence="3 4">
    <name type="scientific">Agarivorans gilvus</name>
    <dbReference type="NCBI Taxonomy" id="680279"/>
    <lineage>
        <taxon>Bacteria</taxon>
        <taxon>Pseudomonadati</taxon>
        <taxon>Pseudomonadota</taxon>
        <taxon>Gammaproteobacteria</taxon>
        <taxon>Alteromonadales</taxon>
        <taxon>Alteromonadaceae</taxon>
        <taxon>Agarivorans</taxon>
    </lineage>
</organism>
<sequence>MLHRYLLLALLTLPCFPRAENMSFVTENLRPFNYLEDGHLTGISVELLKLVWQTMGEPAQSIQVKTWSEAYYLLQHRPNMVLFLTIRSPRREHLFEWACPITSSNIQLIALNSRKLQVSHLTPNSPLKFAAMKAGVGEQLLLSKGIKDSRIITTDQLDKALQLLVRGRVDAIPSEPEAIMNTANSMGYNVEQFEIVYKLGNLQGCYAFSQGSDAAYLKRFRAALDKVTKSEQYLDLLEKYQLQKKQPKLLSNEP</sequence>
<dbReference type="PANTHER" id="PTHR38834">
    <property type="entry name" value="PERIPLASMIC SUBSTRATE BINDING PROTEIN FAMILY 3"/>
    <property type="match status" value="1"/>
</dbReference>
<dbReference type="InterPro" id="IPR001638">
    <property type="entry name" value="Solute-binding_3/MltF_N"/>
</dbReference>
<evidence type="ECO:0000259" key="2">
    <source>
        <dbReference type="Pfam" id="PF00497"/>
    </source>
</evidence>
<evidence type="ECO:0000313" key="3">
    <source>
        <dbReference type="EMBL" id="GGB13960.1"/>
    </source>
</evidence>